<sequence length="807" mass="90034">MMNLGSISDQLPTYPNNIQGELRIILQTKDVFLVCYKHLEEYRRLVNEQNRLITKEFVQEQLQIGEDEITELKMELQDAESRLGVRLRHNELLADHLASLGCASLESGGSVRHLALCRSPQMRKNMLAQRQGSGALSTASESRPPTHMIDNIALAIAEIHQEVRSKVKPLLDYYRDLFYLQLHFSLVLGQVCNYCMPLVTENIGLIDRIFFWSERPEFDLVRRAGDIGDRLKEIYTRAQTVLSVLAESVRFLQSKVELQKTLEQRFHERLDEQQKTKDKILREVHTTKQNMDMLEEENDRLVGSLVKVDPSFVDSRHFYELAEGGTLMGAKKPNMKETAQNNAEDKQEMMSNSSPAAARMDMADDLEKDNRARVNARRNNDMCSPSSMDNPSGEMNNNKALSVLSDAPAKILETKPKGRKKASKEEMDELLQDIKTKMNLNTKKSPGDTNKPVNMNNVSEVSGAVSVITDASVSGNESRLGFDRTTPIPKQVKRATSRARSKSRKRDVSLERSRQSPPREQRHKPVRRATSVDKERKKPRLKKHRPKSTLGGARLRNSDELPKREQRVITPEHKVEELRPSSISTAAGDIEIAQGQPQTSLKSKLLGRTKDLLEAALHRSPKSSSTEQVTRTIGDPDSSLATGRLDQDELNNDGVTSVSSFASLLVADSPLGEPTFIPPSNVSTSKQLRTLEPRKKGRNITDPSKTPPRKNRLTRRGKSQILDYESQPLPNLSSDTLLTESPTTVQSALNAPVFGTTATGSNSGSKRSRTRRGVNGTDNDLSSFLAGTSLGPAPSLTTPQSALPSVL</sequence>
<feature type="domain" description="DUF5743" evidence="3">
    <location>
        <begin position="44"/>
        <end position="321"/>
    </location>
</feature>
<feature type="compositionally biased region" description="Polar residues" evidence="2">
    <location>
        <begin position="756"/>
        <end position="765"/>
    </location>
</feature>
<feature type="coiled-coil region" evidence="1">
    <location>
        <begin position="270"/>
        <end position="297"/>
    </location>
</feature>
<feature type="region of interest" description="Disordered" evidence="2">
    <location>
        <begin position="618"/>
        <end position="652"/>
    </location>
</feature>
<feature type="compositionally biased region" description="Basic and acidic residues" evidence="2">
    <location>
        <begin position="506"/>
        <end position="520"/>
    </location>
</feature>
<evidence type="ECO:0000256" key="1">
    <source>
        <dbReference type="SAM" id="Coils"/>
    </source>
</evidence>
<feature type="compositionally biased region" description="Polar residues" evidence="2">
    <location>
        <begin position="795"/>
        <end position="807"/>
    </location>
</feature>
<organism evidence="4 5">
    <name type="scientific">Fasciola hepatica</name>
    <name type="common">Liver fluke</name>
    <dbReference type="NCBI Taxonomy" id="6192"/>
    <lineage>
        <taxon>Eukaryota</taxon>
        <taxon>Metazoa</taxon>
        <taxon>Spiralia</taxon>
        <taxon>Lophotrochozoa</taxon>
        <taxon>Platyhelminthes</taxon>
        <taxon>Trematoda</taxon>
        <taxon>Digenea</taxon>
        <taxon>Plagiorchiida</taxon>
        <taxon>Echinostomata</taxon>
        <taxon>Echinostomatoidea</taxon>
        <taxon>Fasciolidae</taxon>
        <taxon>Fasciola</taxon>
    </lineage>
</organism>
<feature type="compositionally biased region" description="Basic residues" evidence="2">
    <location>
        <begin position="491"/>
        <end position="505"/>
    </location>
</feature>
<feature type="compositionally biased region" description="Polar residues" evidence="2">
    <location>
        <begin position="678"/>
        <end position="688"/>
    </location>
</feature>
<gene>
    <name evidence="4" type="ORF">D915_001096</name>
</gene>
<accession>A0A2H1CTU2</accession>
<feature type="compositionally biased region" description="Polar residues" evidence="2">
    <location>
        <begin position="438"/>
        <end position="456"/>
    </location>
</feature>
<evidence type="ECO:0000313" key="5">
    <source>
        <dbReference type="Proteomes" id="UP000230066"/>
    </source>
</evidence>
<keyword evidence="5" id="KW-1185">Reference proteome</keyword>
<feature type="compositionally biased region" description="Polar residues" evidence="2">
    <location>
        <begin position="728"/>
        <end position="749"/>
    </location>
</feature>
<proteinExistence type="predicted"/>
<feature type="compositionally biased region" description="Polar residues" evidence="2">
    <location>
        <begin position="622"/>
        <end position="631"/>
    </location>
</feature>
<dbReference type="EMBL" id="JXXN02000234">
    <property type="protein sequence ID" value="THD28114.1"/>
    <property type="molecule type" value="Genomic_DNA"/>
</dbReference>
<reference evidence="4" key="1">
    <citation type="submission" date="2019-03" db="EMBL/GenBank/DDBJ databases">
        <title>Improved annotation for the trematode Fasciola hepatica.</title>
        <authorList>
            <person name="Choi Y.-J."/>
            <person name="Martin J."/>
            <person name="Mitreva M."/>
        </authorList>
    </citation>
    <scope>NUCLEOTIDE SEQUENCE [LARGE SCALE GENOMIC DNA]</scope>
</reference>
<evidence type="ECO:0000259" key="3">
    <source>
        <dbReference type="Pfam" id="PF19014"/>
    </source>
</evidence>
<feature type="compositionally biased region" description="Basic residues" evidence="2">
    <location>
        <begin position="537"/>
        <end position="547"/>
    </location>
</feature>
<comment type="caution">
    <text evidence="4">The sequence shown here is derived from an EMBL/GenBank/DDBJ whole genome shotgun (WGS) entry which is preliminary data.</text>
</comment>
<feature type="compositionally biased region" description="Basic residues" evidence="2">
    <location>
        <begin position="707"/>
        <end position="718"/>
    </location>
</feature>
<feature type="coiled-coil region" evidence="1">
    <location>
        <begin position="55"/>
        <end position="82"/>
    </location>
</feature>
<name>A0A2H1CTU2_FASHE</name>
<feature type="region of interest" description="Disordered" evidence="2">
    <location>
        <begin position="437"/>
        <end position="456"/>
    </location>
</feature>
<evidence type="ECO:0000313" key="4">
    <source>
        <dbReference type="EMBL" id="THD28114.1"/>
    </source>
</evidence>
<dbReference type="Pfam" id="PF19014">
    <property type="entry name" value="DUF5743"/>
    <property type="match status" value="1"/>
</dbReference>
<feature type="compositionally biased region" description="Basic and acidic residues" evidence="2">
    <location>
        <begin position="556"/>
        <end position="575"/>
    </location>
</feature>
<evidence type="ECO:0000256" key="2">
    <source>
        <dbReference type="SAM" id="MobiDB-lite"/>
    </source>
</evidence>
<feature type="region of interest" description="Disordered" evidence="2">
    <location>
        <begin position="473"/>
        <end position="575"/>
    </location>
</feature>
<keyword evidence="1" id="KW-0175">Coiled coil</keyword>
<dbReference type="InterPro" id="IPR044041">
    <property type="entry name" value="DUF5743"/>
</dbReference>
<feature type="region of interest" description="Disordered" evidence="2">
    <location>
        <begin position="672"/>
        <end position="807"/>
    </location>
</feature>
<protein>
    <recommendedName>
        <fullName evidence="3">DUF5743 domain-containing protein</fullName>
    </recommendedName>
</protein>
<feature type="region of interest" description="Disordered" evidence="2">
    <location>
        <begin position="329"/>
        <end position="355"/>
    </location>
</feature>
<feature type="compositionally biased region" description="Polar residues" evidence="2">
    <location>
        <begin position="776"/>
        <end position="786"/>
    </location>
</feature>
<dbReference type="AlphaFoldDB" id="A0A2H1CTU2"/>
<dbReference type="Proteomes" id="UP000230066">
    <property type="component" value="Unassembled WGS sequence"/>
</dbReference>